<evidence type="ECO:0000256" key="5">
    <source>
        <dbReference type="ARBA" id="ARBA00022748"/>
    </source>
</evidence>
<keyword evidence="5" id="KW-0201">Cytochrome c-type biogenesis</keyword>
<dbReference type="GO" id="GO:0005886">
    <property type="term" value="C:plasma membrane"/>
    <property type="evidence" value="ECO:0007669"/>
    <property type="project" value="TreeGrafter"/>
</dbReference>
<evidence type="ECO:0000256" key="1">
    <source>
        <dbReference type="ARBA" id="ARBA00010342"/>
    </source>
</evidence>
<dbReference type="STRING" id="1122188.SAMN02745674_00463"/>
<feature type="domain" description="CcmH/CycL/Ccl2/NrfF N-terminal" evidence="8">
    <location>
        <begin position="22"/>
        <end position="143"/>
    </location>
</feature>
<feature type="transmembrane region" description="Helical" evidence="7">
    <location>
        <begin position="112"/>
        <end position="134"/>
    </location>
</feature>
<keyword evidence="10" id="KW-1185">Reference proteome</keyword>
<evidence type="ECO:0000256" key="6">
    <source>
        <dbReference type="ARBA" id="ARBA00023004"/>
    </source>
</evidence>
<keyword evidence="7" id="KW-1133">Transmembrane helix</keyword>
<feature type="signal peptide" evidence="7">
    <location>
        <begin position="1"/>
        <end position="24"/>
    </location>
</feature>
<dbReference type="GO" id="GO:0046872">
    <property type="term" value="F:metal ion binding"/>
    <property type="evidence" value="ECO:0007669"/>
    <property type="project" value="UniProtKB-KW"/>
</dbReference>
<dbReference type="InterPro" id="IPR005616">
    <property type="entry name" value="CcmH/CycL/Ccl2/NrfF_N"/>
</dbReference>
<dbReference type="RefSeq" id="WP_425478014.1">
    <property type="nucleotide sequence ID" value="NZ_FUXP01000001.1"/>
</dbReference>
<dbReference type="Gene3D" id="1.10.8.640">
    <property type="entry name" value="Cytochrome C biogenesis protein"/>
    <property type="match status" value="1"/>
</dbReference>
<dbReference type="AlphaFoldDB" id="A0A1T4MKL2"/>
<reference evidence="9 10" key="1">
    <citation type="submission" date="2017-02" db="EMBL/GenBank/DDBJ databases">
        <authorList>
            <person name="Peterson S.W."/>
        </authorList>
    </citation>
    <scope>NUCLEOTIDE SEQUENCE [LARGE SCALE GENOMIC DNA]</scope>
    <source>
        <strain evidence="9 10">DSM 21749</strain>
    </source>
</reference>
<comment type="similarity">
    <text evidence="1 7">Belongs to the CcmH/CycL/Ccl2/NrfF family.</text>
</comment>
<dbReference type="InterPro" id="IPR038297">
    <property type="entry name" value="CcmH/CycL/NrfF/Ccl2_sf"/>
</dbReference>
<dbReference type="PANTHER" id="PTHR47870:SF1">
    <property type="entry name" value="CYTOCHROME C-TYPE BIOGENESIS PROTEIN CCMH"/>
    <property type="match status" value="1"/>
</dbReference>
<dbReference type="InterPro" id="IPR051263">
    <property type="entry name" value="C-type_cytochrome_biogenesis"/>
</dbReference>
<name>A0A1T4MKL2_9GAMM</name>
<evidence type="ECO:0000313" key="10">
    <source>
        <dbReference type="Proteomes" id="UP000190061"/>
    </source>
</evidence>
<sequence length="154" mass="17023">MMGRLRLFALLASLMLALPSAVWAQAAAPATPLEFRDAAERTRFQALTAELRCVKCQNQSLADSDARIARDLRNEVLVLIRQGKSDDEVKQYLVARYGEFVLYRPQVSPATWLLWFGPALLLLAGGFVVARIVARRGAARPAAGPAPEDTDQEW</sequence>
<gene>
    <name evidence="9" type="ORF">SAMN02745674_00463</name>
</gene>
<evidence type="ECO:0000256" key="3">
    <source>
        <dbReference type="ARBA" id="ARBA00022723"/>
    </source>
</evidence>
<feature type="chain" id="PRO_5011829367" description="Cytochrome c-type biogenesis protein" evidence="7">
    <location>
        <begin position="25"/>
        <end position="154"/>
    </location>
</feature>
<dbReference type="EMBL" id="FUXP01000001">
    <property type="protein sequence ID" value="SJZ67397.1"/>
    <property type="molecule type" value="Genomic_DNA"/>
</dbReference>
<keyword evidence="3 7" id="KW-0479">Metal-binding</keyword>
<dbReference type="Pfam" id="PF03918">
    <property type="entry name" value="CcmH"/>
    <property type="match status" value="1"/>
</dbReference>
<dbReference type="CDD" id="cd16378">
    <property type="entry name" value="CcmH_N"/>
    <property type="match status" value="1"/>
</dbReference>
<keyword evidence="6 7" id="KW-0408">Iron</keyword>
<accession>A0A1T4MKL2</accession>
<keyword evidence="7" id="KW-0472">Membrane</keyword>
<dbReference type="Proteomes" id="UP000190061">
    <property type="component" value="Unassembled WGS sequence"/>
</dbReference>
<keyword evidence="4 7" id="KW-0732">Signal</keyword>
<evidence type="ECO:0000313" key="9">
    <source>
        <dbReference type="EMBL" id="SJZ67397.1"/>
    </source>
</evidence>
<proteinExistence type="inferred from homology"/>
<keyword evidence="2 7" id="KW-0349">Heme</keyword>
<dbReference type="GO" id="GO:0017004">
    <property type="term" value="P:cytochrome complex assembly"/>
    <property type="evidence" value="ECO:0007669"/>
    <property type="project" value="UniProtKB-KW"/>
</dbReference>
<dbReference type="FunFam" id="1.10.8.640:FF:000001">
    <property type="entry name" value="Cytochrome c-type biogenesis protein"/>
    <property type="match status" value="1"/>
</dbReference>
<organism evidence="9 10">
    <name type="scientific">Lysobacter spongiicola DSM 21749</name>
    <dbReference type="NCBI Taxonomy" id="1122188"/>
    <lineage>
        <taxon>Bacteria</taxon>
        <taxon>Pseudomonadati</taxon>
        <taxon>Pseudomonadota</taxon>
        <taxon>Gammaproteobacteria</taxon>
        <taxon>Lysobacterales</taxon>
        <taxon>Lysobacteraceae</taxon>
        <taxon>Novilysobacter</taxon>
    </lineage>
</organism>
<keyword evidence="7" id="KW-0812">Transmembrane</keyword>
<protein>
    <recommendedName>
        <fullName evidence="7">Cytochrome c-type biogenesis protein</fullName>
    </recommendedName>
</protein>
<evidence type="ECO:0000256" key="7">
    <source>
        <dbReference type="RuleBase" id="RU364112"/>
    </source>
</evidence>
<evidence type="ECO:0000256" key="4">
    <source>
        <dbReference type="ARBA" id="ARBA00022729"/>
    </source>
</evidence>
<dbReference type="PANTHER" id="PTHR47870">
    <property type="entry name" value="CYTOCHROME C-TYPE BIOGENESIS PROTEIN CCMH"/>
    <property type="match status" value="1"/>
</dbReference>
<evidence type="ECO:0000259" key="8">
    <source>
        <dbReference type="Pfam" id="PF03918"/>
    </source>
</evidence>
<comment type="function">
    <text evidence="7">Possible subunit of a heme lyase.</text>
</comment>
<evidence type="ECO:0000256" key="2">
    <source>
        <dbReference type="ARBA" id="ARBA00022617"/>
    </source>
</evidence>